<dbReference type="Gene3D" id="1.10.287.1490">
    <property type="match status" value="1"/>
</dbReference>
<feature type="compositionally biased region" description="Polar residues" evidence="2">
    <location>
        <begin position="36"/>
        <end position="49"/>
    </location>
</feature>
<proteinExistence type="predicted"/>
<accession>A0AAV5JEF5</accession>
<keyword evidence="1" id="KW-0175">Coiled coil</keyword>
<gene>
    <name evidence="3" type="ORF">SLEP1_g21227</name>
</gene>
<name>A0AAV5JEF5_9ROSI</name>
<protein>
    <submittedName>
        <fullName evidence="3">Uncharacterized protein</fullName>
    </submittedName>
</protein>
<dbReference type="AlphaFoldDB" id="A0AAV5JEF5"/>
<feature type="compositionally biased region" description="Basic residues" evidence="2">
    <location>
        <begin position="107"/>
        <end position="123"/>
    </location>
</feature>
<dbReference type="Proteomes" id="UP001054252">
    <property type="component" value="Unassembled WGS sequence"/>
</dbReference>
<evidence type="ECO:0000313" key="4">
    <source>
        <dbReference type="Proteomes" id="UP001054252"/>
    </source>
</evidence>
<reference evidence="3 4" key="1">
    <citation type="journal article" date="2021" name="Commun. Biol.">
        <title>The genome of Shorea leprosula (Dipterocarpaceae) highlights the ecological relevance of drought in aseasonal tropical rainforests.</title>
        <authorList>
            <person name="Ng K.K.S."/>
            <person name="Kobayashi M.J."/>
            <person name="Fawcett J.A."/>
            <person name="Hatakeyama M."/>
            <person name="Paape T."/>
            <person name="Ng C.H."/>
            <person name="Ang C.C."/>
            <person name="Tnah L.H."/>
            <person name="Lee C.T."/>
            <person name="Nishiyama T."/>
            <person name="Sese J."/>
            <person name="O'Brien M.J."/>
            <person name="Copetti D."/>
            <person name="Mohd Noor M.I."/>
            <person name="Ong R.C."/>
            <person name="Putra M."/>
            <person name="Sireger I.Z."/>
            <person name="Indrioko S."/>
            <person name="Kosugi Y."/>
            <person name="Izuno A."/>
            <person name="Isagi Y."/>
            <person name="Lee S.L."/>
            <person name="Shimizu K.K."/>
        </authorList>
    </citation>
    <scope>NUCLEOTIDE SEQUENCE [LARGE SCALE GENOMIC DNA]</scope>
    <source>
        <strain evidence="3">214</strain>
    </source>
</reference>
<feature type="coiled-coil region" evidence="1">
    <location>
        <begin position="393"/>
        <end position="471"/>
    </location>
</feature>
<feature type="region of interest" description="Disordered" evidence="2">
    <location>
        <begin position="275"/>
        <end position="312"/>
    </location>
</feature>
<feature type="region of interest" description="Disordered" evidence="2">
    <location>
        <begin position="35"/>
        <end position="225"/>
    </location>
</feature>
<evidence type="ECO:0000256" key="2">
    <source>
        <dbReference type="SAM" id="MobiDB-lite"/>
    </source>
</evidence>
<organism evidence="3 4">
    <name type="scientific">Rubroshorea leprosula</name>
    <dbReference type="NCBI Taxonomy" id="152421"/>
    <lineage>
        <taxon>Eukaryota</taxon>
        <taxon>Viridiplantae</taxon>
        <taxon>Streptophyta</taxon>
        <taxon>Embryophyta</taxon>
        <taxon>Tracheophyta</taxon>
        <taxon>Spermatophyta</taxon>
        <taxon>Magnoliopsida</taxon>
        <taxon>eudicotyledons</taxon>
        <taxon>Gunneridae</taxon>
        <taxon>Pentapetalae</taxon>
        <taxon>rosids</taxon>
        <taxon>malvids</taxon>
        <taxon>Malvales</taxon>
        <taxon>Dipterocarpaceae</taxon>
        <taxon>Rubroshorea</taxon>
    </lineage>
</organism>
<feature type="compositionally biased region" description="Basic and acidic residues" evidence="2">
    <location>
        <begin position="124"/>
        <end position="225"/>
    </location>
</feature>
<keyword evidence="4" id="KW-1185">Reference proteome</keyword>
<evidence type="ECO:0000256" key="1">
    <source>
        <dbReference type="SAM" id="Coils"/>
    </source>
</evidence>
<comment type="caution">
    <text evidence="3">The sequence shown here is derived from an EMBL/GenBank/DDBJ whole genome shotgun (WGS) entry which is preliminary data.</text>
</comment>
<evidence type="ECO:0000313" key="3">
    <source>
        <dbReference type="EMBL" id="GKV09779.1"/>
    </source>
</evidence>
<sequence>MAESNIGGSKGYEKGQLVIEDDPVDWNMDELLSYLPDQQTTDPEQNLQQGFDPPAGPNGCLPEPSIYPAPNEAAASTPWPIAQQYSGQSPGTFPGNPSSQIPDSLLKKRGYNKKYRANLKRKRQELEGQKKSFEAENERLKRGKQELEEQTKSFEAENETLKRENETLKGEKQELEEQKESFEAENETLKRENETLKRENETLKGEKQELEEQKKSFEAENETLKREKHELEDQIQVKEQEKKFILQTECKQLRDEVKAQRRDMTGEVTQLGNKFDKLELKQRNQRTKGKRSMSPTKGVWTPSEDNDSEKDIPIINVAKEVTRAKKTEMDRAYRRPTKAEADRVWKLEQLLLLQQHLQPRLQRQLQQQQRQLQQQHQFTGIFTADSQKDIRKINAAKEARRAEKTEADRAYRQRKREQLLLLQQHQLQQLQHQQQQLQQLQHQQQQLQQQLQQQQQQLQQHHQQQQLQKQQQQQ</sequence>
<dbReference type="EMBL" id="BPVZ01000031">
    <property type="protein sequence ID" value="GKV09779.1"/>
    <property type="molecule type" value="Genomic_DNA"/>
</dbReference>
<feature type="compositionally biased region" description="Polar residues" evidence="2">
    <location>
        <begin position="83"/>
        <end position="102"/>
    </location>
</feature>